<dbReference type="PANTHER" id="PTHR48051:SF46">
    <property type="entry name" value="LEUCINE RICH REPEAT-CONTAINING DOMAIN PROTEIN"/>
    <property type="match status" value="1"/>
</dbReference>
<dbReference type="PROSITE" id="PS51450">
    <property type="entry name" value="LRR"/>
    <property type="match status" value="3"/>
</dbReference>
<dbReference type="Proteomes" id="UP000005408">
    <property type="component" value="Unassembled WGS sequence"/>
</dbReference>
<evidence type="ECO:0000313" key="4">
    <source>
        <dbReference type="Proteomes" id="UP000005408"/>
    </source>
</evidence>
<dbReference type="OMA" id="CKRICIN"/>
<keyword evidence="2" id="KW-0677">Repeat</keyword>
<proteinExistence type="predicted"/>
<dbReference type="AlphaFoldDB" id="A0A8W8JBL0"/>
<dbReference type="PRINTS" id="PR00019">
    <property type="entry name" value="LEURICHRPT"/>
</dbReference>
<reference evidence="3" key="1">
    <citation type="submission" date="2022-08" db="UniProtKB">
        <authorList>
            <consortium name="EnsemblMetazoa"/>
        </authorList>
    </citation>
    <scope>IDENTIFICATION</scope>
    <source>
        <strain evidence="3">05x7-T-G4-1.051#20</strain>
    </source>
</reference>
<keyword evidence="1" id="KW-0433">Leucine-rich repeat</keyword>
<dbReference type="Pfam" id="PF13855">
    <property type="entry name" value="LRR_8"/>
    <property type="match status" value="1"/>
</dbReference>
<dbReference type="InterPro" id="IPR050216">
    <property type="entry name" value="LRR_domain-containing"/>
</dbReference>
<evidence type="ECO:0000256" key="2">
    <source>
        <dbReference type="ARBA" id="ARBA00022737"/>
    </source>
</evidence>
<sequence length="300" mass="34580">MTYQIFIDAAMKTALDSDTSGSHLIQRVFHCLKSQESDSDHSTYSDVKGRNSYKSKTLDFGQLDVSEIERECNQHRAPNSVRKVSLHYTDLNYVTGAVAKFRSLVHLELSHNKIKFISCQLAELHKLKVLDLSYNELDEIPMAVLLMESLETLNVKHNQIEYLPTGLLELTNLRTLECEDNPILAPPPDVCCLGVNYIFRALRDQRSKINLLGDFKPYYSTDKKVTLEPLFKLCTDFVVRRGIDYNTMSTIPPKIKNFLNLVKSSNETRFHPIMKCAKCRGYFSQRHLFLNHLCDQLRRV</sequence>
<dbReference type="GO" id="GO:0005737">
    <property type="term" value="C:cytoplasm"/>
    <property type="evidence" value="ECO:0007669"/>
    <property type="project" value="TreeGrafter"/>
</dbReference>
<dbReference type="SUPFAM" id="SSF52075">
    <property type="entry name" value="Outer arm dynein light chain 1"/>
    <property type="match status" value="1"/>
</dbReference>
<name>A0A8W8JBL0_MAGGI</name>
<dbReference type="InterPro" id="IPR032675">
    <property type="entry name" value="LRR_dom_sf"/>
</dbReference>
<accession>A0A8W8JBL0</accession>
<dbReference type="InterPro" id="IPR003591">
    <property type="entry name" value="Leu-rich_rpt_typical-subtyp"/>
</dbReference>
<organism evidence="3 4">
    <name type="scientific">Magallana gigas</name>
    <name type="common">Pacific oyster</name>
    <name type="synonym">Crassostrea gigas</name>
    <dbReference type="NCBI Taxonomy" id="29159"/>
    <lineage>
        <taxon>Eukaryota</taxon>
        <taxon>Metazoa</taxon>
        <taxon>Spiralia</taxon>
        <taxon>Lophotrochozoa</taxon>
        <taxon>Mollusca</taxon>
        <taxon>Bivalvia</taxon>
        <taxon>Autobranchia</taxon>
        <taxon>Pteriomorphia</taxon>
        <taxon>Ostreida</taxon>
        <taxon>Ostreoidea</taxon>
        <taxon>Ostreidae</taxon>
        <taxon>Magallana</taxon>
    </lineage>
</organism>
<dbReference type="EnsemblMetazoa" id="G18051.3">
    <property type="protein sequence ID" value="G18051.3:cds"/>
    <property type="gene ID" value="G18051"/>
</dbReference>
<evidence type="ECO:0000256" key="1">
    <source>
        <dbReference type="ARBA" id="ARBA00022614"/>
    </source>
</evidence>
<dbReference type="PANTHER" id="PTHR48051">
    <property type="match status" value="1"/>
</dbReference>
<keyword evidence="4" id="KW-1185">Reference proteome</keyword>
<dbReference type="SMART" id="SM00369">
    <property type="entry name" value="LRR_TYP"/>
    <property type="match status" value="3"/>
</dbReference>
<protein>
    <submittedName>
        <fullName evidence="3">Uncharacterized protein</fullName>
    </submittedName>
</protein>
<dbReference type="Gene3D" id="3.80.10.10">
    <property type="entry name" value="Ribonuclease Inhibitor"/>
    <property type="match status" value="1"/>
</dbReference>
<evidence type="ECO:0000313" key="3">
    <source>
        <dbReference type="EnsemblMetazoa" id="G18051.3:cds"/>
    </source>
</evidence>
<dbReference type="OrthoDB" id="660555at2759"/>
<dbReference type="InterPro" id="IPR001611">
    <property type="entry name" value="Leu-rich_rpt"/>
</dbReference>